<reference evidence="2 3" key="1">
    <citation type="submission" date="2020-02" db="EMBL/GenBank/DDBJ databases">
        <authorList>
            <person name="Criscuolo A."/>
        </authorList>
    </citation>
    <scope>NUCLEOTIDE SEQUENCE [LARGE SCALE GENOMIC DNA]</scope>
    <source>
        <strain evidence="2">CIP105534</strain>
    </source>
</reference>
<sequence length="252" mass="29633">MIEKYFLAFFNNWLKPIIFWIVSIVLLIVANSFNNPTLEKVCFTIFCLGLIGLLISAFYQLSKKKWLKTILTLVLFGSTIVIGLIIFLTLFFINQETPDTWAKNLKIPKNIQIDNPVDMEFGNNFDSKKPDSITNRIVEHTEFQLYNSFQPGIYEYEFWIGKIERGTIYLKAFEITQNISLSDDKLPKNSSIKIYNPTDSIKKFSLADDFKIYEGDWGQPYAARFEVWFKPDNGKKERKLFFKNYKIEGWMR</sequence>
<gene>
    <name evidence="2" type="ORF">FLA105534_02155</name>
</gene>
<dbReference type="EMBL" id="CADCSU010000087">
    <property type="protein sequence ID" value="CAA9198515.1"/>
    <property type="molecule type" value="Genomic_DNA"/>
</dbReference>
<keyword evidence="1" id="KW-0472">Membrane</keyword>
<organism evidence="2 3">
    <name type="scientific">Flavobacterium bizetiae</name>
    <dbReference type="NCBI Taxonomy" id="2704140"/>
    <lineage>
        <taxon>Bacteria</taxon>
        <taxon>Pseudomonadati</taxon>
        <taxon>Bacteroidota</taxon>
        <taxon>Flavobacteriia</taxon>
        <taxon>Flavobacteriales</taxon>
        <taxon>Flavobacteriaceae</taxon>
        <taxon>Flavobacterium</taxon>
    </lineage>
</organism>
<evidence type="ECO:0000313" key="3">
    <source>
        <dbReference type="Proteomes" id="UP000479938"/>
    </source>
</evidence>
<feature type="transmembrane region" description="Helical" evidence="1">
    <location>
        <begin position="12"/>
        <end position="31"/>
    </location>
</feature>
<evidence type="ECO:0000256" key="1">
    <source>
        <dbReference type="SAM" id="Phobius"/>
    </source>
</evidence>
<evidence type="ECO:0000313" key="2">
    <source>
        <dbReference type="EMBL" id="CAA9198515.1"/>
    </source>
</evidence>
<feature type="transmembrane region" description="Helical" evidence="1">
    <location>
        <begin position="73"/>
        <end position="93"/>
    </location>
</feature>
<proteinExistence type="predicted"/>
<feature type="transmembrane region" description="Helical" evidence="1">
    <location>
        <begin position="43"/>
        <end position="61"/>
    </location>
</feature>
<dbReference type="AlphaFoldDB" id="A0A6J4GJS3"/>
<protein>
    <submittedName>
        <fullName evidence="2">Uncharacterized protein</fullName>
    </submittedName>
</protein>
<dbReference type="Proteomes" id="UP000479938">
    <property type="component" value="Unassembled WGS sequence"/>
</dbReference>
<accession>A0A6J4GJS3</accession>
<keyword evidence="1" id="KW-0812">Transmembrane</keyword>
<keyword evidence="3" id="KW-1185">Reference proteome</keyword>
<name>A0A6J4GJS3_9FLAO</name>
<keyword evidence="1" id="KW-1133">Transmembrane helix</keyword>
<dbReference type="RefSeq" id="WP_173970775.1">
    <property type="nucleotide sequence ID" value="NZ_CADCSU010000087.1"/>
</dbReference>